<dbReference type="Pfam" id="PF04314">
    <property type="entry name" value="PCuAC"/>
    <property type="match status" value="1"/>
</dbReference>
<name>A0A0X8D8A6_9DEIN</name>
<sequence length="136" mass="15181">MRRWIGLLFLLALASAQVVREGWVRFSPGPNAAAYLTLENPGDLPLRLVGARTPVAERVELHETYVREVEGKRVMGMRPVPFLEVPPKGRVELKPGGYHFMLLGLKRPLKAGEEVEVYLLFAGGRVLKVVLPVEAR</sequence>
<dbReference type="Proteomes" id="UP000061630">
    <property type="component" value="Chromosome"/>
</dbReference>
<protein>
    <submittedName>
        <fullName evidence="1">Transporter</fullName>
    </submittedName>
</protein>
<gene>
    <name evidence="1" type="ORF">AV541_01060</name>
</gene>
<reference evidence="1 2" key="1">
    <citation type="submission" date="2016-01" db="EMBL/GenBank/DDBJ databases">
        <title>Genome sequence of Thermus parvatiensis, a thermophile isolated from a hot water spring.</title>
        <authorList>
            <person name="Tripathi C."/>
            <person name="Lal R."/>
        </authorList>
    </citation>
    <scope>NUCLEOTIDE SEQUENCE [LARGE SCALE GENOMIC DNA]</scope>
    <source>
        <strain evidence="1 2">RL</strain>
    </source>
</reference>
<proteinExistence type="predicted"/>
<dbReference type="Gene3D" id="2.60.40.1890">
    <property type="entry name" value="PCu(A)C copper chaperone"/>
    <property type="match status" value="1"/>
</dbReference>
<evidence type="ECO:0000313" key="2">
    <source>
        <dbReference type="Proteomes" id="UP000061630"/>
    </source>
</evidence>
<dbReference type="SUPFAM" id="SSF110087">
    <property type="entry name" value="DR1885-like metal-binding protein"/>
    <property type="match status" value="1"/>
</dbReference>
<dbReference type="InterPro" id="IPR007410">
    <property type="entry name" value="LpqE-like"/>
</dbReference>
<dbReference type="PANTHER" id="PTHR36302">
    <property type="entry name" value="BLR7088 PROTEIN"/>
    <property type="match status" value="1"/>
</dbReference>
<accession>A0A0X8D8A6</accession>
<dbReference type="InterPro" id="IPR036182">
    <property type="entry name" value="PCuAC_sf"/>
</dbReference>
<evidence type="ECO:0000313" key="1">
    <source>
        <dbReference type="EMBL" id="AMA74971.1"/>
    </source>
</evidence>
<dbReference type="PANTHER" id="PTHR36302:SF1">
    <property type="entry name" value="COPPER CHAPERONE PCU(A)C"/>
    <property type="match status" value="1"/>
</dbReference>
<dbReference type="AlphaFoldDB" id="A0A0X8D8A6"/>
<dbReference type="KEGG" id="tpar:AV541_01060"/>
<dbReference type="EMBL" id="CP014141">
    <property type="protein sequence ID" value="AMA74971.1"/>
    <property type="molecule type" value="Genomic_DNA"/>
</dbReference>
<dbReference type="InterPro" id="IPR058248">
    <property type="entry name" value="Lxx211020-like"/>
</dbReference>
<organism evidence="1 2">
    <name type="scientific">Thermus parvatiensis</name>
    <dbReference type="NCBI Taxonomy" id="456163"/>
    <lineage>
        <taxon>Bacteria</taxon>
        <taxon>Thermotogati</taxon>
        <taxon>Deinococcota</taxon>
        <taxon>Deinococci</taxon>
        <taxon>Thermales</taxon>
        <taxon>Thermaceae</taxon>
        <taxon>Thermus</taxon>
    </lineage>
</organism>
<dbReference type="RefSeq" id="WP_060384042.1">
    <property type="nucleotide sequence ID" value="NZ_CP014141.1"/>
</dbReference>